<protein>
    <submittedName>
        <fullName evidence="1">Uncharacterized protein</fullName>
    </submittedName>
</protein>
<evidence type="ECO:0000313" key="2">
    <source>
        <dbReference type="Proteomes" id="UP001054945"/>
    </source>
</evidence>
<sequence>MYVSRTKEDIRLQIQDMCVVKLEHNESSYAFRYCVCRLRVEVSHRDSQIKKLTHRRHPCLRVRRGQGHPAISPAKTKQGVAVLTSRV</sequence>
<proteinExistence type="predicted"/>
<accession>A0AAV4XHT5</accession>
<gene>
    <name evidence="1" type="ORF">CEXT_480401</name>
</gene>
<name>A0AAV4XHT5_CAEEX</name>
<dbReference type="EMBL" id="BPLR01000259">
    <property type="protein sequence ID" value="GIY93349.1"/>
    <property type="molecule type" value="Genomic_DNA"/>
</dbReference>
<organism evidence="1 2">
    <name type="scientific">Caerostris extrusa</name>
    <name type="common">Bark spider</name>
    <name type="synonym">Caerostris bankana</name>
    <dbReference type="NCBI Taxonomy" id="172846"/>
    <lineage>
        <taxon>Eukaryota</taxon>
        <taxon>Metazoa</taxon>
        <taxon>Ecdysozoa</taxon>
        <taxon>Arthropoda</taxon>
        <taxon>Chelicerata</taxon>
        <taxon>Arachnida</taxon>
        <taxon>Araneae</taxon>
        <taxon>Araneomorphae</taxon>
        <taxon>Entelegynae</taxon>
        <taxon>Araneoidea</taxon>
        <taxon>Araneidae</taxon>
        <taxon>Caerostris</taxon>
    </lineage>
</organism>
<dbReference type="Proteomes" id="UP001054945">
    <property type="component" value="Unassembled WGS sequence"/>
</dbReference>
<keyword evidence="2" id="KW-1185">Reference proteome</keyword>
<comment type="caution">
    <text evidence="1">The sequence shown here is derived from an EMBL/GenBank/DDBJ whole genome shotgun (WGS) entry which is preliminary data.</text>
</comment>
<dbReference type="AlphaFoldDB" id="A0AAV4XHT5"/>
<reference evidence="1 2" key="1">
    <citation type="submission" date="2021-06" db="EMBL/GenBank/DDBJ databases">
        <title>Caerostris extrusa draft genome.</title>
        <authorList>
            <person name="Kono N."/>
            <person name="Arakawa K."/>
        </authorList>
    </citation>
    <scope>NUCLEOTIDE SEQUENCE [LARGE SCALE GENOMIC DNA]</scope>
</reference>
<evidence type="ECO:0000313" key="1">
    <source>
        <dbReference type="EMBL" id="GIY93349.1"/>
    </source>
</evidence>